<name>A0ABS9SY94_9ACTN</name>
<feature type="domain" description="DUF985" evidence="2">
    <location>
        <begin position="24"/>
        <end position="162"/>
    </location>
</feature>
<dbReference type="EMBL" id="JAKWJU010000002">
    <property type="protein sequence ID" value="MCH6161242.1"/>
    <property type="molecule type" value="Genomic_DNA"/>
</dbReference>
<dbReference type="RefSeq" id="WP_241059536.1">
    <property type="nucleotide sequence ID" value="NZ_JAKWJU010000002.1"/>
</dbReference>
<reference evidence="3" key="2">
    <citation type="journal article" date="2023" name="Int. J. Syst. Evol. Microbiol.">
        <title>Streptomyces marispadix sp. nov., isolated from marine beach sediment of the Northern Coast of Portugal.</title>
        <authorList>
            <person name="dos Santos J.D.N."/>
            <person name="Vitorino I.R."/>
            <person name="Kallscheuer N."/>
            <person name="Srivastava A."/>
            <person name="Krautwurst S."/>
            <person name="Marz M."/>
            <person name="Jogler C."/>
            <person name="Lobo Da Cunha A."/>
            <person name="Catita J."/>
            <person name="Goncalves H."/>
            <person name="Gonzalez I."/>
            <person name="Reyes F."/>
            <person name="Lage O.M."/>
        </authorList>
    </citation>
    <scope>NUCLEOTIDE SEQUENCE</scope>
    <source>
        <strain evidence="3">M600PL45_2</strain>
    </source>
</reference>
<dbReference type="Proteomes" id="UP001166784">
    <property type="component" value="Unassembled WGS sequence"/>
</dbReference>
<proteinExistence type="predicted"/>
<feature type="compositionally biased region" description="Pro residues" evidence="1">
    <location>
        <begin position="1"/>
        <end position="10"/>
    </location>
</feature>
<comment type="caution">
    <text evidence="3">The sequence shown here is derived from an EMBL/GenBank/DDBJ whole genome shotgun (WGS) entry which is preliminary data.</text>
</comment>
<dbReference type="Pfam" id="PF06172">
    <property type="entry name" value="Cupin_5"/>
    <property type="match status" value="1"/>
</dbReference>
<dbReference type="InterPro" id="IPR011051">
    <property type="entry name" value="RmlC_Cupin_sf"/>
</dbReference>
<organism evidence="3 4">
    <name type="scientific">Streptomyces marispadix</name>
    <dbReference type="NCBI Taxonomy" id="2922868"/>
    <lineage>
        <taxon>Bacteria</taxon>
        <taxon>Bacillati</taxon>
        <taxon>Actinomycetota</taxon>
        <taxon>Actinomycetes</taxon>
        <taxon>Kitasatosporales</taxon>
        <taxon>Streptomycetaceae</taxon>
        <taxon>Streptomyces</taxon>
    </lineage>
</organism>
<protein>
    <submittedName>
        <fullName evidence="3">Cupin domain-containing protein</fullName>
    </submittedName>
</protein>
<dbReference type="InterPro" id="IPR014710">
    <property type="entry name" value="RmlC-like_jellyroll"/>
</dbReference>
<dbReference type="CDD" id="cd06121">
    <property type="entry name" value="cupin_YML079wp"/>
    <property type="match status" value="1"/>
</dbReference>
<evidence type="ECO:0000313" key="3">
    <source>
        <dbReference type="EMBL" id="MCH6161242.1"/>
    </source>
</evidence>
<evidence type="ECO:0000259" key="2">
    <source>
        <dbReference type="Pfam" id="PF06172"/>
    </source>
</evidence>
<sequence length="163" mass="17618">MPDQPQPSPSHSPAASTSPSPSPLIEALGLQPHPEGGWFRETWRSDVVVRPDGYDGERASATAIYFLLGPGDESRWHVVRSAEIWLWHSGSPLLLHLGGDGERPSAEPRTLTLGPDVATGHLPQAVVPPGAWQSARPRDRDGETLVSCVVSPGFDFADFRMLP</sequence>
<keyword evidence="4" id="KW-1185">Reference proteome</keyword>
<dbReference type="SUPFAM" id="SSF51182">
    <property type="entry name" value="RmlC-like cupins"/>
    <property type="match status" value="1"/>
</dbReference>
<evidence type="ECO:0000256" key="1">
    <source>
        <dbReference type="SAM" id="MobiDB-lite"/>
    </source>
</evidence>
<evidence type="ECO:0000313" key="4">
    <source>
        <dbReference type="Proteomes" id="UP001166784"/>
    </source>
</evidence>
<dbReference type="PANTHER" id="PTHR33387:SF3">
    <property type="entry name" value="DUF985 DOMAIN-CONTAINING PROTEIN"/>
    <property type="match status" value="1"/>
</dbReference>
<reference evidence="3" key="1">
    <citation type="submission" date="2022-03" db="EMBL/GenBank/DDBJ databases">
        <authorList>
            <person name="Santos J.D.N."/>
            <person name="Kallscheuer N."/>
            <person name="Jogler C."/>
            <person name="Lage O.M."/>
        </authorList>
    </citation>
    <scope>NUCLEOTIDE SEQUENCE</scope>
    <source>
        <strain evidence="3">M600PL45_2</strain>
    </source>
</reference>
<feature type="region of interest" description="Disordered" evidence="1">
    <location>
        <begin position="1"/>
        <end position="31"/>
    </location>
</feature>
<accession>A0ABS9SY94</accession>
<dbReference type="Gene3D" id="2.60.120.10">
    <property type="entry name" value="Jelly Rolls"/>
    <property type="match status" value="1"/>
</dbReference>
<dbReference type="InterPro" id="IPR039935">
    <property type="entry name" value="YML079W-like"/>
</dbReference>
<dbReference type="PANTHER" id="PTHR33387">
    <property type="entry name" value="RMLC-LIKE JELLY ROLL FOLD PROTEIN"/>
    <property type="match status" value="1"/>
</dbReference>
<gene>
    <name evidence="3" type="ORF">MMA15_12795</name>
</gene>
<dbReference type="InterPro" id="IPR009327">
    <property type="entry name" value="Cupin_DUF985"/>
</dbReference>